<dbReference type="Pfam" id="PF07812">
    <property type="entry name" value="TfuA"/>
    <property type="match status" value="1"/>
</dbReference>
<reference evidence="2" key="2">
    <citation type="submission" date="2020-09" db="EMBL/GenBank/DDBJ databases">
        <authorList>
            <person name="Sun Q."/>
            <person name="Ohkuma M."/>
        </authorList>
    </citation>
    <scope>NUCLEOTIDE SEQUENCE</scope>
    <source>
        <strain evidence="2">JCM 4518</strain>
    </source>
</reference>
<protein>
    <recommendedName>
        <fullName evidence="1">TfuA-like core domain-containing protein</fullName>
    </recommendedName>
</protein>
<feature type="domain" description="TfuA-like core" evidence="1">
    <location>
        <begin position="49"/>
        <end position="165"/>
    </location>
</feature>
<dbReference type="AlphaFoldDB" id="A0A918T9R7"/>
<name>A0A918T9R7_9ACTN</name>
<comment type="caution">
    <text evidence="2">The sequence shown here is derived from an EMBL/GenBank/DDBJ whole genome shotgun (WGS) entry which is preliminary data.</text>
</comment>
<accession>A0A918T9R7</accession>
<dbReference type="EMBL" id="BMUL01000025">
    <property type="protein sequence ID" value="GHB09301.1"/>
    <property type="molecule type" value="Genomic_DNA"/>
</dbReference>
<keyword evidence="3" id="KW-1185">Reference proteome</keyword>
<evidence type="ECO:0000259" key="1">
    <source>
        <dbReference type="Pfam" id="PF07812"/>
    </source>
</evidence>
<evidence type="ECO:0000313" key="3">
    <source>
        <dbReference type="Proteomes" id="UP000644020"/>
    </source>
</evidence>
<organism evidence="2 3">
    <name type="scientific">Streptomyces termitum</name>
    <dbReference type="NCBI Taxonomy" id="67368"/>
    <lineage>
        <taxon>Bacteria</taxon>
        <taxon>Bacillati</taxon>
        <taxon>Actinomycetota</taxon>
        <taxon>Actinomycetes</taxon>
        <taxon>Kitasatosporales</taxon>
        <taxon>Streptomycetaceae</taxon>
        <taxon>Streptomyces</taxon>
    </lineage>
</organism>
<proteinExistence type="predicted"/>
<dbReference type="InterPro" id="IPR012924">
    <property type="entry name" value="TfuA_core"/>
</dbReference>
<reference evidence="2" key="1">
    <citation type="journal article" date="2014" name="Int. J. Syst. Evol. Microbiol.">
        <title>Complete genome sequence of Corynebacterium casei LMG S-19264T (=DSM 44701T), isolated from a smear-ripened cheese.</title>
        <authorList>
            <consortium name="US DOE Joint Genome Institute (JGI-PGF)"/>
            <person name="Walter F."/>
            <person name="Albersmeier A."/>
            <person name="Kalinowski J."/>
            <person name="Ruckert C."/>
        </authorList>
    </citation>
    <scope>NUCLEOTIDE SEQUENCE</scope>
    <source>
        <strain evidence="2">JCM 4518</strain>
    </source>
</reference>
<sequence length="460" mass="49849">MTIHVFAGPTIGADRIRKLVPHAVPHPPVKHGGLLRLALGPGDVALIIDGVWHQSAPVRHKEILALLADGVAVVGAASMGALRAAELAPYGMVGVGRIFEDFHAGRLDADDEVAVLHTPEGEQLSEALVNIRTALDRSVSDERLNSHDALSLLDLARSLPYTRRTWQALGRVARKAALDEPFTTLDGWRMAHPYDAKREDAEEALALVAAGVPVPSGSGAWREELWKTSFVRYWTATFRPTAPGIEMPFLPLLQHQQIYDPGFPAWWRARVLSRIAGLPTTVPAAQLEAAAIEAASADGMSLTALSPEQRTFWLTPDEMQSLPQNEALLRIMVRSARLDGAWDAWPAGHAEAGDLFDSPVQTAEWVAAAYRINTAVAAGNPQHTIAHLAPERLAQHLLTTWGLDHHTDSPTRDAAARDRAFRDFAGAVEVTRAFYLGARATEVSSESTDSSVTARDSSLI</sequence>
<dbReference type="RefSeq" id="WP_189983212.1">
    <property type="nucleotide sequence ID" value="NZ_BMUL01000025.1"/>
</dbReference>
<evidence type="ECO:0000313" key="2">
    <source>
        <dbReference type="EMBL" id="GHB09301.1"/>
    </source>
</evidence>
<dbReference type="Proteomes" id="UP000644020">
    <property type="component" value="Unassembled WGS sequence"/>
</dbReference>
<gene>
    <name evidence="2" type="ORF">GCM10010305_60350</name>
</gene>